<sequence length="67" mass="7351">MGAHPAPLFATERTAAQLLDMKPTEFAALVEGGHLPRPKLLGGLKRWDVQELQKIISGQSIEGEITW</sequence>
<evidence type="ECO:0000313" key="2">
    <source>
        <dbReference type="Proteomes" id="UP000549457"/>
    </source>
</evidence>
<evidence type="ECO:0008006" key="3">
    <source>
        <dbReference type="Google" id="ProtNLM"/>
    </source>
</evidence>
<name>A0A840SMC2_9RHOB</name>
<proteinExistence type="predicted"/>
<comment type="caution">
    <text evidence="1">The sequence shown here is derived from an EMBL/GenBank/DDBJ whole genome shotgun (WGS) entry which is preliminary data.</text>
</comment>
<dbReference type="EMBL" id="JACHFM010000001">
    <property type="protein sequence ID" value="MBB5220593.1"/>
    <property type="molecule type" value="Genomic_DNA"/>
</dbReference>
<dbReference type="AlphaFoldDB" id="A0A840SMC2"/>
<reference evidence="1 2" key="1">
    <citation type="submission" date="2020-08" db="EMBL/GenBank/DDBJ databases">
        <title>Genomic Encyclopedia of Type Strains, Phase IV (KMG-IV): sequencing the most valuable type-strain genomes for metagenomic binning, comparative biology and taxonomic classification.</title>
        <authorList>
            <person name="Goeker M."/>
        </authorList>
    </citation>
    <scope>NUCLEOTIDE SEQUENCE [LARGE SCALE GENOMIC DNA]</scope>
    <source>
        <strain evidence="1 2">DSM 101730</strain>
    </source>
</reference>
<evidence type="ECO:0000313" key="1">
    <source>
        <dbReference type="EMBL" id="MBB5220593.1"/>
    </source>
</evidence>
<keyword evidence="2" id="KW-1185">Reference proteome</keyword>
<protein>
    <recommendedName>
        <fullName evidence="3">DNA-binding protein</fullName>
    </recommendedName>
</protein>
<organism evidence="1 2">
    <name type="scientific">Amaricoccus macauensis</name>
    <dbReference type="NCBI Taxonomy" id="57001"/>
    <lineage>
        <taxon>Bacteria</taxon>
        <taxon>Pseudomonadati</taxon>
        <taxon>Pseudomonadota</taxon>
        <taxon>Alphaproteobacteria</taxon>
        <taxon>Rhodobacterales</taxon>
        <taxon>Paracoccaceae</taxon>
        <taxon>Amaricoccus</taxon>
    </lineage>
</organism>
<gene>
    <name evidence="1" type="ORF">HNP73_000514</name>
</gene>
<dbReference type="Proteomes" id="UP000549457">
    <property type="component" value="Unassembled WGS sequence"/>
</dbReference>
<dbReference type="RefSeq" id="WP_184146805.1">
    <property type="nucleotide sequence ID" value="NZ_JACHFM010000001.1"/>
</dbReference>
<accession>A0A840SMC2</accession>